<keyword evidence="2" id="KW-0812">Transmembrane</keyword>
<dbReference type="RefSeq" id="WP_194847265.1">
    <property type="nucleotide sequence ID" value="NZ_JAAEJV010000007.1"/>
</dbReference>
<organism evidence="3 4">
    <name type="scientific">Candidatus Neptunichlamydia vexilliferae</name>
    <dbReference type="NCBI Taxonomy" id="1651774"/>
    <lineage>
        <taxon>Bacteria</taxon>
        <taxon>Pseudomonadati</taxon>
        <taxon>Chlamydiota</taxon>
        <taxon>Chlamydiia</taxon>
        <taxon>Parachlamydiales</taxon>
        <taxon>Simkaniaceae</taxon>
        <taxon>Candidatus Neptunichlamydia</taxon>
    </lineage>
</organism>
<keyword evidence="2" id="KW-1133">Transmembrane helix</keyword>
<keyword evidence="2" id="KW-0472">Membrane</keyword>
<evidence type="ECO:0008006" key="5">
    <source>
        <dbReference type="Google" id="ProtNLM"/>
    </source>
</evidence>
<dbReference type="Proteomes" id="UP001194714">
    <property type="component" value="Unassembled WGS sequence"/>
</dbReference>
<protein>
    <recommendedName>
        <fullName evidence="5">ATP synthase subunit b</fullName>
    </recommendedName>
</protein>
<dbReference type="EMBL" id="JAAEJV010000007">
    <property type="protein sequence ID" value="MBF5058964.1"/>
    <property type="molecule type" value="Genomic_DNA"/>
</dbReference>
<evidence type="ECO:0000313" key="3">
    <source>
        <dbReference type="EMBL" id="MBF5058964.1"/>
    </source>
</evidence>
<reference evidence="3 4" key="1">
    <citation type="submission" date="2020-01" db="EMBL/GenBank/DDBJ databases">
        <title>Draft genome sequence of Cand. Neptunochlamydia vexilliferae K9.</title>
        <authorList>
            <person name="Schulz F."/>
            <person name="Koestlbacher S."/>
            <person name="Wascher F."/>
            <person name="Pizzetti I."/>
            <person name="Horn M."/>
        </authorList>
    </citation>
    <scope>NUCLEOTIDE SEQUENCE [LARGE SCALE GENOMIC DNA]</scope>
    <source>
        <strain evidence="3 4">K9</strain>
    </source>
</reference>
<name>A0ABS0AXV4_9BACT</name>
<feature type="transmembrane region" description="Helical" evidence="2">
    <location>
        <begin position="60"/>
        <end position="77"/>
    </location>
</feature>
<feature type="coiled-coil region" evidence="1">
    <location>
        <begin position="100"/>
        <end position="148"/>
    </location>
</feature>
<feature type="transmembrane region" description="Helical" evidence="2">
    <location>
        <begin position="30"/>
        <end position="48"/>
    </location>
</feature>
<evidence type="ECO:0000313" key="4">
    <source>
        <dbReference type="Proteomes" id="UP001194714"/>
    </source>
</evidence>
<sequence length="229" mass="24988">MVGAKEITSTLKTSTSFVATITDPEKLKKGLAHFLTVTFLANSIWLVVRSTKKSPNYFQASLSFVAALCFGILRTALVHQSIDATLQTLTEATKTALQLNEQKAKELEILKSTVKTLEEIKTSGGEQLKDRAEQIKKADAQLKTLEIQTSAQQEILKQIEAATKNVVNETSRGIKRMSSASSLVISHEKGNLDVDSIVELISTLKKPALTSLYQKMAVQPISIPSSSIL</sequence>
<evidence type="ECO:0000256" key="2">
    <source>
        <dbReference type="SAM" id="Phobius"/>
    </source>
</evidence>
<gene>
    <name evidence="3" type="ORF">NEPTK9_000464</name>
</gene>
<comment type="caution">
    <text evidence="3">The sequence shown here is derived from an EMBL/GenBank/DDBJ whole genome shotgun (WGS) entry which is preliminary data.</text>
</comment>
<evidence type="ECO:0000256" key="1">
    <source>
        <dbReference type="SAM" id="Coils"/>
    </source>
</evidence>
<keyword evidence="1" id="KW-0175">Coiled coil</keyword>
<keyword evidence="4" id="KW-1185">Reference proteome</keyword>
<proteinExistence type="predicted"/>
<accession>A0ABS0AXV4</accession>